<evidence type="ECO:0008006" key="3">
    <source>
        <dbReference type="Google" id="ProtNLM"/>
    </source>
</evidence>
<keyword evidence="2" id="KW-1185">Reference proteome</keyword>
<dbReference type="EMBL" id="JBHSHE010000082">
    <property type="protein sequence ID" value="MFC4717805.1"/>
    <property type="molecule type" value="Genomic_DNA"/>
</dbReference>
<organism evidence="1 2">
    <name type="scientific">Glutamicibacter bergerei</name>
    <dbReference type="NCBI Taxonomy" id="256702"/>
    <lineage>
        <taxon>Bacteria</taxon>
        <taxon>Bacillati</taxon>
        <taxon>Actinomycetota</taxon>
        <taxon>Actinomycetes</taxon>
        <taxon>Micrococcales</taxon>
        <taxon>Micrococcaceae</taxon>
        <taxon>Glutamicibacter</taxon>
    </lineage>
</organism>
<reference evidence="2" key="1">
    <citation type="journal article" date="2019" name="Int. J. Syst. Evol. Microbiol.">
        <title>The Global Catalogue of Microorganisms (GCM) 10K type strain sequencing project: providing services to taxonomists for standard genome sequencing and annotation.</title>
        <authorList>
            <consortium name="The Broad Institute Genomics Platform"/>
            <consortium name="The Broad Institute Genome Sequencing Center for Infectious Disease"/>
            <person name="Wu L."/>
            <person name="Ma J."/>
        </authorList>
    </citation>
    <scope>NUCLEOTIDE SEQUENCE [LARGE SCALE GENOMIC DNA]</scope>
    <source>
        <strain evidence="2">CGMCC 1.12849</strain>
    </source>
</reference>
<sequence length="128" mass="13933">MTDYRVLPSPYPEVDPWFDVRAYLANGWTALANNFCAIQVKPNTLEFSMRLNGDNSTSWNFLEGLPAQELGLTANMPIAIVTPKGASFCLPYSSGIITISSMGRAPLGGWDRSGELTVYGATRRGPIS</sequence>
<gene>
    <name evidence="1" type="ORF">ACFO7V_16915</name>
</gene>
<proteinExistence type="predicted"/>
<name>A0ABV9MQD2_9MICC</name>
<dbReference type="RefSeq" id="WP_346058743.1">
    <property type="nucleotide sequence ID" value="NZ_BAAAVQ010000005.1"/>
</dbReference>
<dbReference type="Proteomes" id="UP001595884">
    <property type="component" value="Unassembled WGS sequence"/>
</dbReference>
<protein>
    <recommendedName>
        <fullName evidence="3">Phage tail protein</fullName>
    </recommendedName>
</protein>
<comment type="caution">
    <text evidence="1">The sequence shown here is derived from an EMBL/GenBank/DDBJ whole genome shotgun (WGS) entry which is preliminary data.</text>
</comment>
<evidence type="ECO:0000313" key="2">
    <source>
        <dbReference type="Proteomes" id="UP001595884"/>
    </source>
</evidence>
<accession>A0ABV9MQD2</accession>
<evidence type="ECO:0000313" key="1">
    <source>
        <dbReference type="EMBL" id="MFC4717805.1"/>
    </source>
</evidence>